<dbReference type="OrthoDB" id="5427059at2759"/>
<protein>
    <recommendedName>
        <fullName evidence="3">F-box domain-containing protein</fullName>
    </recommendedName>
</protein>
<keyword evidence="2" id="KW-1185">Reference proteome</keyword>
<reference evidence="1" key="1">
    <citation type="journal article" date="2020" name="Stud. Mycol.">
        <title>101 Dothideomycetes genomes: a test case for predicting lifestyles and emergence of pathogens.</title>
        <authorList>
            <person name="Haridas S."/>
            <person name="Albert R."/>
            <person name="Binder M."/>
            <person name="Bloem J."/>
            <person name="Labutti K."/>
            <person name="Salamov A."/>
            <person name="Andreopoulos B."/>
            <person name="Baker S."/>
            <person name="Barry K."/>
            <person name="Bills G."/>
            <person name="Bluhm B."/>
            <person name="Cannon C."/>
            <person name="Castanera R."/>
            <person name="Culley D."/>
            <person name="Daum C."/>
            <person name="Ezra D."/>
            <person name="Gonzalez J."/>
            <person name="Henrissat B."/>
            <person name="Kuo A."/>
            <person name="Liang C."/>
            <person name="Lipzen A."/>
            <person name="Lutzoni F."/>
            <person name="Magnuson J."/>
            <person name="Mondo S."/>
            <person name="Nolan M."/>
            <person name="Ohm R."/>
            <person name="Pangilinan J."/>
            <person name="Park H.-J."/>
            <person name="Ramirez L."/>
            <person name="Alfaro M."/>
            <person name="Sun H."/>
            <person name="Tritt A."/>
            <person name="Yoshinaga Y."/>
            <person name="Zwiers L.-H."/>
            <person name="Turgeon B."/>
            <person name="Goodwin S."/>
            <person name="Spatafora J."/>
            <person name="Crous P."/>
            <person name="Grigoriev I."/>
        </authorList>
    </citation>
    <scope>NUCLEOTIDE SEQUENCE</scope>
    <source>
        <strain evidence="1">CBS 269.34</strain>
    </source>
</reference>
<accession>A0A6A6QAJ0</accession>
<dbReference type="EMBL" id="MU004199">
    <property type="protein sequence ID" value="KAF2489262.1"/>
    <property type="molecule type" value="Genomic_DNA"/>
</dbReference>
<gene>
    <name evidence="1" type="ORF">BU16DRAFT_598145</name>
</gene>
<dbReference type="AlphaFoldDB" id="A0A6A6QAJ0"/>
<sequence>MSPITDLPCELVASILRNLDNFSSLLPSLLACRHFYSSFTENPRIQSEVLQRQVTPALLPYSIALMEASRLPRPRTAASIHTLLDTLYKDPAQLIARLQTMPLPMVLRMGCTHNVIHDLAAEFATDAWGLLLQGDSRVSGDLSLSSKEEFRFHRAFYRVELFFQLFRDYQGGEAGLLEAREFQQFLSRHPPWENEQLGCVHDFLEKRLSEASLDVVAHDIEFGEYEIDYLEFGGENYWKQLWMSQGVHFIYQLLNEDSYEAKKALLKSAFSSKPIYLHDALSSPAGDTDYDHVILEDYDHVQIEALAPRRDDQDTDKGPFSAWFSDYRSLPRDAWVMFSDKAGLRERAYVLWDSDRIKRFNLMNVFSSVPEDPSYLCTDEDIVDDMRTSFDERSKIWQKGGSGYWSKNDTSKVEWPSKPILKTVSPVIEE</sequence>
<name>A0A6A6QAJ0_9PEZI</name>
<evidence type="ECO:0000313" key="1">
    <source>
        <dbReference type="EMBL" id="KAF2489262.1"/>
    </source>
</evidence>
<dbReference type="Proteomes" id="UP000799750">
    <property type="component" value="Unassembled WGS sequence"/>
</dbReference>
<organism evidence="1 2">
    <name type="scientific">Lophium mytilinum</name>
    <dbReference type="NCBI Taxonomy" id="390894"/>
    <lineage>
        <taxon>Eukaryota</taxon>
        <taxon>Fungi</taxon>
        <taxon>Dikarya</taxon>
        <taxon>Ascomycota</taxon>
        <taxon>Pezizomycotina</taxon>
        <taxon>Dothideomycetes</taxon>
        <taxon>Pleosporomycetidae</taxon>
        <taxon>Mytilinidiales</taxon>
        <taxon>Mytilinidiaceae</taxon>
        <taxon>Lophium</taxon>
    </lineage>
</organism>
<evidence type="ECO:0008006" key="3">
    <source>
        <dbReference type="Google" id="ProtNLM"/>
    </source>
</evidence>
<evidence type="ECO:0000313" key="2">
    <source>
        <dbReference type="Proteomes" id="UP000799750"/>
    </source>
</evidence>
<proteinExistence type="predicted"/>